<dbReference type="AlphaFoldDB" id="A0A0F5J7A3"/>
<evidence type="ECO:0000313" key="2">
    <source>
        <dbReference type="EMBL" id="KKB53771.1"/>
    </source>
</evidence>
<dbReference type="STRING" id="927665.HMPREF1535_03319"/>
<dbReference type="InterPro" id="IPR000421">
    <property type="entry name" value="FA58C"/>
</dbReference>
<dbReference type="PROSITE" id="PS51257">
    <property type="entry name" value="PROKAR_LIPOPROTEIN"/>
    <property type="match status" value="1"/>
</dbReference>
<dbReference type="Proteomes" id="UP000033047">
    <property type="component" value="Unassembled WGS sequence"/>
</dbReference>
<feature type="domain" description="F5/8 type C" evidence="1">
    <location>
        <begin position="222"/>
        <end position="376"/>
    </location>
</feature>
<dbReference type="Pfam" id="PF16389">
    <property type="entry name" value="DUF4998"/>
    <property type="match status" value="1"/>
</dbReference>
<organism evidence="2 3">
    <name type="scientific">Parabacteroides goldsteinii DSM 19448 = WAL 12034</name>
    <dbReference type="NCBI Taxonomy" id="927665"/>
    <lineage>
        <taxon>Bacteria</taxon>
        <taxon>Pseudomonadati</taxon>
        <taxon>Bacteroidota</taxon>
        <taxon>Bacteroidia</taxon>
        <taxon>Bacteroidales</taxon>
        <taxon>Tannerellaceae</taxon>
        <taxon>Parabacteroides</taxon>
    </lineage>
</organism>
<dbReference type="InterPro" id="IPR004939">
    <property type="entry name" value="APC_su10/DOC_dom"/>
</dbReference>
<comment type="caution">
    <text evidence="2">The sequence shown here is derived from an EMBL/GenBank/DDBJ whole genome shotgun (WGS) entry which is preliminary data.</text>
</comment>
<accession>A0A0F5J7A3</accession>
<dbReference type="PROSITE" id="PS50022">
    <property type="entry name" value="FA58C_3"/>
    <property type="match status" value="1"/>
</dbReference>
<dbReference type="InterPro" id="IPR008979">
    <property type="entry name" value="Galactose-bd-like_sf"/>
</dbReference>
<dbReference type="Pfam" id="PF00754">
    <property type="entry name" value="F5_F8_type_C"/>
    <property type="match status" value="1"/>
</dbReference>
<reference evidence="2 3" key="1">
    <citation type="submission" date="2013-04" db="EMBL/GenBank/DDBJ databases">
        <title>The Genome Sequence of Parabacteroides goldsteinii DSM 19448.</title>
        <authorList>
            <consortium name="The Broad Institute Genomics Platform"/>
            <person name="Earl A."/>
            <person name="Ward D."/>
            <person name="Feldgarden M."/>
            <person name="Gevers D."/>
            <person name="Martens E."/>
            <person name="Sakamoto M."/>
            <person name="Benno Y."/>
            <person name="Song Y."/>
            <person name="Liu C."/>
            <person name="Lee J."/>
            <person name="Bolanos M."/>
            <person name="Vaisanen M.L."/>
            <person name="Finegold S.M."/>
            <person name="Walker B."/>
            <person name="Young S."/>
            <person name="Zeng Q."/>
            <person name="Gargeya S."/>
            <person name="Fitzgerald M."/>
            <person name="Haas B."/>
            <person name="Abouelleil A."/>
            <person name="Allen A.W."/>
            <person name="Alvarado L."/>
            <person name="Arachchi H.M."/>
            <person name="Berlin A.M."/>
            <person name="Chapman S.B."/>
            <person name="Gainer-Dewar J."/>
            <person name="Goldberg J."/>
            <person name="Griggs A."/>
            <person name="Gujja S."/>
            <person name="Hansen M."/>
            <person name="Howarth C."/>
            <person name="Imamovic A."/>
            <person name="Ireland A."/>
            <person name="Larimer J."/>
            <person name="McCowan C."/>
            <person name="Murphy C."/>
            <person name="Pearson M."/>
            <person name="Poon T.W."/>
            <person name="Priest M."/>
            <person name="Roberts A."/>
            <person name="Saif S."/>
            <person name="Shea T."/>
            <person name="Sisk P."/>
            <person name="Sykes S."/>
            <person name="Wortman J."/>
            <person name="Nusbaum C."/>
            <person name="Birren B."/>
        </authorList>
    </citation>
    <scope>NUCLEOTIDE SEQUENCE [LARGE SCALE GENOMIC DNA]</scope>
    <source>
        <strain evidence="2 3">DSM 19448</strain>
    </source>
</reference>
<dbReference type="RefSeq" id="WP_046146842.1">
    <property type="nucleotide sequence ID" value="NZ_KQ033913.1"/>
</dbReference>
<protein>
    <recommendedName>
        <fullName evidence="1">F5/8 type C domain-containing protein</fullName>
    </recommendedName>
</protein>
<dbReference type="SUPFAM" id="SSF49785">
    <property type="entry name" value="Galactose-binding domain-like"/>
    <property type="match status" value="1"/>
</dbReference>
<proteinExistence type="predicted"/>
<dbReference type="HOGENOM" id="CLU_062421_0_0_10"/>
<evidence type="ECO:0000313" key="3">
    <source>
        <dbReference type="Proteomes" id="UP000033047"/>
    </source>
</evidence>
<dbReference type="Gene3D" id="2.60.120.260">
    <property type="entry name" value="Galactose-binding domain-like"/>
    <property type="match status" value="1"/>
</dbReference>
<sequence>MKRIYSLAILAASILSFTSCEDFMDIHEEYIEGGEIIYAPKPDSVSFIAGKGRVLFNCRTYNAPNVRSIDVYWNDGLDSLIIPVELKTGYDSISVILDNLEEKSYTFNIQTTDNFGHKSLFMTDFGTSYGDTYQATLNDRLIESLSLSDQEGTIKWYYAPQYLVRSEIRYVKKDGSQAIAKVPSTDDLVLLPDVKSGSTFEYRSLYIPEAAAIDTFATAWKEYETPFPTEYKYDCSSWKVLSVSDVSTSEGGGMDALIDDDLSTYWQSAYEGGDAPLPHWAVIDMQTPKMISRVELYRRSGNTDSKSVELYVSDQPDANTGNWTKIGTAVFDEGDSSSITLPETSGAGKGRYLKLLLPDSNREPYTNVAEVYVYGK</sequence>
<dbReference type="SMART" id="SM01337">
    <property type="entry name" value="APC10"/>
    <property type="match status" value="1"/>
</dbReference>
<gene>
    <name evidence="2" type="ORF">HMPREF1535_03319</name>
</gene>
<name>A0A0F5J7A3_9BACT</name>
<evidence type="ECO:0000259" key="1">
    <source>
        <dbReference type="PROSITE" id="PS50022"/>
    </source>
</evidence>
<dbReference type="PATRIC" id="fig|927665.4.peg.3411"/>
<dbReference type="EMBL" id="AQHV01000014">
    <property type="protein sequence ID" value="KKB53771.1"/>
    <property type="molecule type" value="Genomic_DNA"/>
</dbReference>